<dbReference type="AlphaFoldDB" id="A0A194X9U0"/>
<feature type="signal peptide" evidence="2">
    <location>
        <begin position="1"/>
        <end position="22"/>
    </location>
</feature>
<dbReference type="PANTHER" id="PTHR37049">
    <property type="entry name" value="PEPTIDASE S41 FAMILY PROTEIN"/>
    <property type="match status" value="1"/>
</dbReference>
<keyword evidence="5" id="KW-1185">Reference proteome</keyword>
<accession>A0A194X9U0</accession>
<dbReference type="PANTHER" id="PTHR37049:SF5">
    <property type="entry name" value="TAIL SPECIFIC PROTEASE DOMAIN-CONTAINING PROTEIN"/>
    <property type="match status" value="1"/>
</dbReference>
<dbReference type="GeneID" id="28824715"/>
<feature type="compositionally biased region" description="Low complexity" evidence="1">
    <location>
        <begin position="918"/>
        <end position="934"/>
    </location>
</feature>
<protein>
    <recommendedName>
        <fullName evidence="3">CPAF-like PDZ domain-containing protein</fullName>
    </recommendedName>
</protein>
<dbReference type="STRING" id="149040.A0A194X9U0"/>
<reference evidence="4 5" key="1">
    <citation type="submission" date="2015-10" db="EMBL/GenBank/DDBJ databases">
        <title>Full genome of DAOMC 229536 Phialocephala scopiformis, a fungal endophyte of spruce producing the potent anti-insectan compound rugulosin.</title>
        <authorList>
            <consortium name="DOE Joint Genome Institute"/>
            <person name="Walker A.K."/>
            <person name="Frasz S.L."/>
            <person name="Seifert K.A."/>
            <person name="Miller J.D."/>
            <person name="Mondo S.J."/>
            <person name="Labutti K."/>
            <person name="Lipzen A."/>
            <person name="Dockter R."/>
            <person name="Kennedy M."/>
            <person name="Grigoriev I.V."/>
            <person name="Spatafora J.W."/>
        </authorList>
    </citation>
    <scope>NUCLEOTIDE SEQUENCE [LARGE SCALE GENOMIC DNA]</scope>
    <source>
        <strain evidence="4 5">CBS 120377</strain>
    </source>
</reference>
<name>A0A194X9U0_MOLSC</name>
<evidence type="ECO:0000313" key="5">
    <source>
        <dbReference type="Proteomes" id="UP000070700"/>
    </source>
</evidence>
<feature type="chain" id="PRO_5008267987" description="CPAF-like PDZ domain-containing protein" evidence="2">
    <location>
        <begin position="23"/>
        <end position="934"/>
    </location>
</feature>
<sequence>MLLFPLPRALLLSVFVYGVSNAAPTATASAGNPQSTACGDIVNDPRSNDPNQNAVFNASLIYECLTSVPFNPAVATDFIQYYNDTIQFQSTLQYLKDPPTSYQQPGVDLVVGLAKLQAGVNNAVFQNQYEFEAALAALLYAAHDSHLVLDSGILAAFSFGSPTDLVSVSTDGVQLPKVYIATDIAYGDGSFTPSPITTINGQNVVTYLENFAAMNSLGGLEAHTDWNQLFFSAAEGIQDAPNIFTGDSTFYPGDTITFVFENGTSITEYFLGVYYSQGNTGPLETGGDFFNFFVLGIYPDSYDPDLIDNNTVNITASSASVSDAPEATSTVLSTSGTSTVTEVFLGGAIISIGGFAVTTTATETAASAATSTAVSSCIGLGSDFYPACADVAQADLVDDGPGVTGYFLRNDSIAVLSIPNFYTPTDDSLADFDAAIAEFITSSKAAGMTKIVVDLQSNEGGEPLLAIDTFKHFFPNIDPYGGSRLRATTPANVMGQTLTSVFQNLSSTDTDDDQYYQLVDSEWVATTKLNANTNQTFASWSEFFGPSEIDGDFFTTPQRYDLNSDDFVAASFDDTVSNFTVFGYSDQKAASSTAPPFAAEDIIMLSDGICASSCALFMEMMHHEAGVRVVAVGGRPTTGPMQAPAGTRGAIQYDTDNLDGSISSVQTVLQQNLSPEQNFLPNRSDTGDVFVTYASVNLRDQVRINETTPLQFAFEAADCRIFYTINTVFNYTLLWKYAADAIWTNPSLCVANSTGFATAANAPSNFITGPNGTVSKPQVLTMGQIASSLSITNTSLLDLDTDTTLYDFIPSALSDPPTPCNADSDCIAEETSEACLSNVNCDRRRCVNFTDACGVTSGQCLTGCTKLKSLCGPNRAVCTDGLAIFQTANKATVEPGQGICPWKAACKPVGKTRKKVVGSSPIKSKSTSGGTKKP</sequence>
<dbReference type="RefSeq" id="XP_018071300.1">
    <property type="nucleotide sequence ID" value="XM_018214989.1"/>
</dbReference>
<gene>
    <name evidence="4" type="ORF">LY89DRAFT_684938</name>
</gene>
<dbReference type="Pfam" id="PF23658">
    <property type="entry name" value="PDZ_CPAF_rel"/>
    <property type="match status" value="1"/>
</dbReference>
<dbReference type="Proteomes" id="UP000070700">
    <property type="component" value="Unassembled WGS sequence"/>
</dbReference>
<evidence type="ECO:0000259" key="3">
    <source>
        <dbReference type="Pfam" id="PF23658"/>
    </source>
</evidence>
<dbReference type="InterPro" id="IPR029045">
    <property type="entry name" value="ClpP/crotonase-like_dom_sf"/>
</dbReference>
<dbReference type="KEGG" id="psco:LY89DRAFT_684938"/>
<dbReference type="OrthoDB" id="27214at2759"/>
<evidence type="ECO:0000256" key="2">
    <source>
        <dbReference type="SAM" id="SignalP"/>
    </source>
</evidence>
<evidence type="ECO:0000313" key="4">
    <source>
        <dbReference type="EMBL" id="KUJ16945.1"/>
    </source>
</evidence>
<organism evidence="4 5">
    <name type="scientific">Mollisia scopiformis</name>
    <name type="common">Conifer needle endophyte fungus</name>
    <name type="synonym">Phialocephala scopiformis</name>
    <dbReference type="NCBI Taxonomy" id="149040"/>
    <lineage>
        <taxon>Eukaryota</taxon>
        <taxon>Fungi</taxon>
        <taxon>Dikarya</taxon>
        <taxon>Ascomycota</taxon>
        <taxon>Pezizomycotina</taxon>
        <taxon>Leotiomycetes</taxon>
        <taxon>Helotiales</taxon>
        <taxon>Mollisiaceae</taxon>
        <taxon>Mollisia</taxon>
    </lineage>
</organism>
<dbReference type="InParanoid" id="A0A194X9U0"/>
<dbReference type="EMBL" id="KQ947415">
    <property type="protein sequence ID" value="KUJ16945.1"/>
    <property type="molecule type" value="Genomic_DNA"/>
</dbReference>
<proteinExistence type="predicted"/>
<evidence type="ECO:0000256" key="1">
    <source>
        <dbReference type="SAM" id="MobiDB-lite"/>
    </source>
</evidence>
<dbReference type="InterPro" id="IPR052766">
    <property type="entry name" value="S41A_metabolite_peptidase"/>
</dbReference>
<dbReference type="InterPro" id="IPR056186">
    <property type="entry name" value="PDZ_CPAF-rel"/>
</dbReference>
<dbReference type="SUPFAM" id="SSF52096">
    <property type="entry name" value="ClpP/crotonase"/>
    <property type="match status" value="1"/>
</dbReference>
<dbReference type="Gene3D" id="3.90.226.10">
    <property type="entry name" value="2-enoyl-CoA Hydratase, Chain A, domain 1"/>
    <property type="match status" value="1"/>
</dbReference>
<feature type="region of interest" description="Disordered" evidence="1">
    <location>
        <begin position="910"/>
        <end position="934"/>
    </location>
</feature>
<keyword evidence="2" id="KW-0732">Signal</keyword>
<feature type="domain" description="CPAF-like PDZ" evidence="3">
    <location>
        <begin position="158"/>
        <end position="269"/>
    </location>
</feature>